<evidence type="ECO:0000313" key="1">
    <source>
        <dbReference type="EMBL" id="CAI3988137.1"/>
    </source>
</evidence>
<dbReference type="OrthoDB" id="421643at2759"/>
<dbReference type="Proteomes" id="UP001152797">
    <property type="component" value="Unassembled WGS sequence"/>
</dbReference>
<organism evidence="1">
    <name type="scientific">Cladocopium goreaui</name>
    <dbReference type="NCBI Taxonomy" id="2562237"/>
    <lineage>
        <taxon>Eukaryota</taxon>
        <taxon>Sar</taxon>
        <taxon>Alveolata</taxon>
        <taxon>Dinophyceae</taxon>
        <taxon>Suessiales</taxon>
        <taxon>Symbiodiniaceae</taxon>
        <taxon>Cladocopium</taxon>
    </lineage>
</organism>
<name>A0A9P1CBK3_9DINO</name>
<sequence>MGAMEASGECRDIPIEEVSLNSFDSWRSDIPSARVVHLKGFANELGMYYDEDVLKTLQEECSLLVWDGDDYSLSSFTRLVPKFLDFGPDRRAAAFRQISESSMASFKKSWSKVAEMFPGRLAVIPVEVPQDPLRLLGPAEIRDCQDLPPARKSFVLLGRAAIKVTGATRVLAMGGGGVSLKEAELSEDQDIRWTVFALSRGHKEMFPTLVDWAVKNGAEVIRGKDPNEDLGFGEVSVGFSDFEGAAVHRALTNQTM</sequence>
<protein>
    <submittedName>
        <fullName evidence="2">Alpha-1,3-mannosyl-glycoprotein 4-beta-N-acetylglucosaminyltransferase C</fullName>
    </submittedName>
</protein>
<dbReference type="EMBL" id="CAMXCT010001235">
    <property type="protein sequence ID" value="CAI3988137.1"/>
    <property type="molecule type" value="Genomic_DNA"/>
</dbReference>
<proteinExistence type="predicted"/>
<evidence type="ECO:0000313" key="3">
    <source>
        <dbReference type="Proteomes" id="UP001152797"/>
    </source>
</evidence>
<gene>
    <name evidence="1" type="ORF">C1SCF055_LOCUS15354</name>
</gene>
<reference evidence="2 3" key="2">
    <citation type="submission" date="2024-05" db="EMBL/GenBank/DDBJ databases">
        <authorList>
            <person name="Chen Y."/>
            <person name="Shah S."/>
            <person name="Dougan E. K."/>
            <person name="Thang M."/>
            <person name="Chan C."/>
        </authorList>
    </citation>
    <scope>NUCLEOTIDE SEQUENCE [LARGE SCALE GENOMIC DNA]</scope>
</reference>
<dbReference type="AlphaFoldDB" id="A0A9P1CBK3"/>
<reference evidence="1" key="1">
    <citation type="submission" date="2022-10" db="EMBL/GenBank/DDBJ databases">
        <authorList>
            <person name="Chen Y."/>
            <person name="Dougan E. K."/>
            <person name="Chan C."/>
            <person name="Rhodes N."/>
            <person name="Thang M."/>
        </authorList>
    </citation>
    <scope>NUCLEOTIDE SEQUENCE</scope>
</reference>
<dbReference type="EMBL" id="CAMXCT020001235">
    <property type="protein sequence ID" value="CAL1141512.1"/>
    <property type="molecule type" value="Genomic_DNA"/>
</dbReference>
<accession>A0A9P1CBK3</accession>
<keyword evidence="3" id="KW-1185">Reference proteome</keyword>
<dbReference type="EMBL" id="CAMXCT030001235">
    <property type="protein sequence ID" value="CAL4775449.1"/>
    <property type="molecule type" value="Genomic_DNA"/>
</dbReference>
<comment type="caution">
    <text evidence="1">The sequence shown here is derived from an EMBL/GenBank/DDBJ whole genome shotgun (WGS) entry which is preliminary data.</text>
</comment>
<evidence type="ECO:0000313" key="2">
    <source>
        <dbReference type="EMBL" id="CAL4775449.1"/>
    </source>
</evidence>